<reference evidence="1" key="1">
    <citation type="submission" date="2020-02" db="EMBL/GenBank/DDBJ databases">
        <authorList>
            <person name="Meier V. D."/>
        </authorList>
    </citation>
    <scope>NUCLEOTIDE SEQUENCE</scope>
    <source>
        <strain evidence="1">AVDCRST_MAG19</strain>
    </source>
</reference>
<dbReference type="AlphaFoldDB" id="A0A6J4UIR7"/>
<name>A0A6J4UIR7_9BACT</name>
<proteinExistence type="predicted"/>
<organism evidence="1">
    <name type="scientific">uncultured Thermomicrobiales bacterium</name>
    <dbReference type="NCBI Taxonomy" id="1645740"/>
    <lineage>
        <taxon>Bacteria</taxon>
        <taxon>Pseudomonadati</taxon>
        <taxon>Thermomicrobiota</taxon>
        <taxon>Thermomicrobia</taxon>
        <taxon>Thermomicrobiales</taxon>
        <taxon>environmental samples</taxon>
    </lineage>
</organism>
<accession>A0A6J4UIR7</accession>
<sequence length="87" mass="8819">MTWSGTCPAGADSCGAGGPLSCNNSNDQCRCYRSLAGDTRCGRRADGAGNCGSCADDADCDTASGEFCADYDCLCPVGKEGKCIQPC</sequence>
<protein>
    <submittedName>
        <fullName evidence="1">Uncharacterized protein</fullName>
    </submittedName>
</protein>
<gene>
    <name evidence="1" type="ORF">AVDCRST_MAG19-773</name>
</gene>
<dbReference type="EMBL" id="CADCWL010000036">
    <property type="protein sequence ID" value="CAA9551836.1"/>
    <property type="molecule type" value="Genomic_DNA"/>
</dbReference>
<evidence type="ECO:0000313" key="1">
    <source>
        <dbReference type="EMBL" id="CAA9551836.1"/>
    </source>
</evidence>